<comment type="caution">
    <text evidence="2">The sequence shown here is derived from an EMBL/GenBank/DDBJ whole genome shotgun (WGS) entry which is preliminary data.</text>
</comment>
<protein>
    <submittedName>
        <fullName evidence="2">Uncharacterized protein</fullName>
    </submittedName>
</protein>
<accession>A0A7J8M3M2</accession>
<dbReference type="EMBL" id="JABEZX010000006">
    <property type="protein sequence ID" value="MBA0559243.1"/>
    <property type="molecule type" value="Genomic_DNA"/>
</dbReference>
<sequence>MAESANHCQSSDPTTGFCSQTRTFHSLRPEVPLPPPYQPLSLPQYTLSLLRSSTATTGCGDTTFVINATKGDSLSYSEFIAQNRYFSCQPTQFRLGDSSPGSTL</sequence>
<name>A0A7J8M3M2_9ROSI</name>
<gene>
    <name evidence="2" type="ORF">Golob_016218</name>
</gene>
<feature type="region of interest" description="Disordered" evidence="1">
    <location>
        <begin position="1"/>
        <end position="20"/>
    </location>
</feature>
<reference evidence="2 3" key="1">
    <citation type="journal article" date="2019" name="Genome Biol. Evol.">
        <title>Insights into the evolution of the New World diploid cottons (Gossypium, subgenus Houzingenia) based on genome sequencing.</title>
        <authorList>
            <person name="Grover C.E."/>
            <person name="Arick M.A. 2nd"/>
            <person name="Thrash A."/>
            <person name="Conover J.L."/>
            <person name="Sanders W.S."/>
            <person name="Peterson D.G."/>
            <person name="Frelichowski J.E."/>
            <person name="Scheffler J.A."/>
            <person name="Scheffler B.E."/>
            <person name="Wendel J.F."/>
        </authorList>
    </citation>
    <scope>NUCLEOTIDE SEQUENCE [LARGE SCALE GENOMIC DNA]</scope>
    <source>
        <strain evidence="2">157</strain>
        <tissue evidence="2">Leaf</tissue>
    </source>
</reference>
<dbReference type="AlphaFoldDB" id="A0A7J8M3M2"/>
<evidence type="ECO:0000313" key="3">
    <source>
        <dbReference type="Proteomes" id="UP000593572"/>
    </source>
</evidence>
<dbReference type="Proteomes" id="UP000593572">
    <property type="component" value="Unassembled WGS sequence"/>
</dbReference>
<evidence type="ECO:0000313" key="2">
    <source>
        <dbReference type="EMBL" id="MBA0559243.1"/>
    </source>
</evidence>
<proteinExistence type="predicted"/>
<organism evidence="2 3">
    <name type="scientific">Gossypium lobatum</name>
    <dbReference type="NCBI Taxonomy" id="34289"/>
    <lineage>
        <taxon>Eukaryota</taxon>
        <taxon>Viridiplantae</taxon>
        <taxon>Streptophyta</taxon>
        <taxon>Embryophyta</taxon>
        <taxon>Tracheophyta</taxon>
        <taxon>Spermatophyta</taxon>
        <taxon>Magnoliopsida</taxon>
        <taxon>eudicotyledons</taxon>
        <taxon>Gunneridae</taxon>
        <taxon>Pentapetalae</taxon>
        <taxon>rosids</taxon>
        <taxon>malvids</taxon>
        <taxon>Malvales</taxon>
        <taxon>Malvaceae</taxon>
        <taxon>Malvoideae</taxon>
        <taxon>Gossypium</taxon>
    </lineage>
</organism>
<evidence type="ECO:0000256" key="1">
    <source>
        <dbReference type="SAM" id="MobiDB-lite"/>
    </source>
</evidence>
<keyword evidence="3" id="KW-1185">Reference proteome</keyword>